<dbReference type="AlphaFoldDB" id="A0A7U3ZJ08"/>
<name>A0A7U3ZJ08_RUNSL</name>
<keyword evidence="2" id="KW-1185">Reference proteome</keyword>
<dbReference type="Proteomes" id="UP000000493">
    <property type="component" value="Chromosome"/>
</dbReference>
<sequence>MNSDVVSFRTFIQSMSIETLKVSFSKGSQRSEFRYLKAS</sequence>
<dbReference type="EMBL" id="CP002859">
    <property type="protein sequence ID" value="AEI48126.1"/>
    <property type="molecule type" value="Genomic_DNA"/>
</dbReference>
<organism evidence="1 2">
    <name type="scientific">Runella slithyformis (strain ATCC 29530 / DSM 19594 / LMG 11500 / NCIMB 11436 / LSU 4)</name>
    <dbReference type="NCBI Taxonomy" id="761193"/>
    <lineage>
        <taxon>Bacteria</taxon>
        <taxon>Pseudomonadati</taxon>
        <taxon>Bacteroidota</taxon>
        <taxon>Cytophagia</taxon>
        <taxon>Cytophagales</taxon>
        <taxon>Spirosomataceae</taxon>
        <taxon>Runella</taxon>
    </lineage>
</organism>
<reference evidence="1 2" key="2">
    <citation type="journal article" date="2012" name="Stand. Genomic Sci.">
        <title>Complete genome sequence of the aquatic bacterium Runella slithyformis type strain (LSU 4(T)).</title>
        <authorList>
            <person name="Copeland A."/>
            <person name="Zhang X."/>
            <person name="Misra M."/>
            <person name="Lapidus A."/>
            <person name="Nolan M."/>
            <person name="Lucas S."/>
            <person name="Deshpande S."/>
            <person name="Cheng J.F."/>
            <person name="Tapia R."/>
            <person name="Goodwin L.A."/>
            <person name="Pitluck S."/>
            <person name="Liolios K."/>
            <person name="Pagani I."/>
            <person name="Ivanova N."/>
            <person name="Mikhailova N."/>
            <person name="Pati A."/>
            <person name="Chen A."/>
            <person name="Palaniappan K."/>
            <person name="Land M."/>
            <person name="Hauser L."/>
            <person name="Pan C."/>
            <person name="Jeffries C.D."/>
            <person name="Detter J.C."/>
            <person name="Brambilla E.M."/>
            <person name="Rohde M."/>
            <person name="Djao O.D."/>
            <person name="Goker M."/>
            <person name="Sikorski J."/>
            <person name="Tindall B.J."/>
            <person name="Woyke T."/>
            <person name="Bristow J."/>
            <person name="Eisen J.A."/>
            <person name="Markowitz V."/>
            <person name="Hugenholtz P."/>
            <person name="Kyrpides N.C."/>
            <person name="Klenk H.P."/>
            <person name="Mavromatis K."/>
        </authorList>
    </citation>
    <scope>NUCLEOTIDE SEQUENCE [LARGE SCALE GENOMIC DNA]</scope>
    <source>
        <strain evidence="2">ATCC 29530 / DSM 19594 / LMG 11500 / NCIMB 11436 / LSU 4</strain>
    </source>
</reference>
<proteinExistence type="predicted"/>
<dbReference type="KEGG" id="rsi:Runsl_1702"/>
<reference evidence="2" key="1">
    <citation type="submission" date="2011-06" db="EMBL/GenBank/DDBJ databases">
        <title>The complete genome of chromosome of Runella slithyformis DSM 19594.</title>
        <authorList>
            <consortium name="US DOE Joint Genome Institute (JGI-PGF)"/>
            <person name="Lucas S."/>
            <person name="Han J."/>
            <person name="Lapidus A."/>
            <person name="Bruce D."/>
            <person name="Goodwin L."/>
            <person name="Pitluck S."/>
            <person name="Peters L."/>
            <person name="Kyrpides N."/>
            <person name="Mavromatis K."/>
            <person name="Ivanova N."/>
            <person name="Ovchinnikova G."/>
            <person name="Zhang X."/>
            <person name="Misra M."/>
            <person name="Detter J.C."/>
            <person name="Tapia R."/>
            <person name="Han C."/>
            <person name="Land M."/>
            <person name="Hauser L."/>
            <person name="Markowitz V."/>
            <person name="Cheng J.-F."/>
            <person name="Hugenholtz P."/>
            <person name="Woyke T."/>
            <person name="Wu D."/>
            <person name="Tindall B."/>
            <person name="Faehrich R."/>
            <person name="Brambilla E."/>
            <person name="Klenk H.-P."/>
            <person name="Eisen J.A."/>
        </authorList>
    </citation>
    <scope>NUCLEOTIDE SEQUENCE [LARGE SCALE GENOMIC DNA]</scope>
    <source>
        <strain evidence="2">ATCC 29530 / DSM 19594 / LMG 11500 / NCIMB 11436 / LSU 4</strain>
    </source>
</reference>
<protein>
    <submittedName>
        <fullName evidence="1">Uncharacterized protein</fullName>
    </submittedName>
</protein>
<gene>
    <name evidence="1" type="ordered locus">Runsl_1702</name>
</gene>
<evidence type="ECO:0000313" key="2">
    <source>
        <dbReference type="Proteomes" id="UP000000493"/>
    </source>
</evidence>
<evidence type="ECO:0000313" key="1">
    <source>
        <dbReference type="EMBL" id="AEI48126.1"/>
    </source>
</evidence>
<accession>A0A7U3ZJ08</accession>